<name>A0A8J2K551_9HEXA</name>
<sequence length="101" mass="11483">MVFNRVPGPDDFGSENTRDLRPCGRLKCVTPELFIRVFFYIRVLYERIFLGSDCECTILTLDTKRCEISSGTKINSLRTDNQARHQDGPKSQLGLLVSLCP</sequence>
<organism evidence="1 2">
    <name type="scientific">Allacma fusca</name>
    <dbReference type="NCBI Taxonomy" id="39272"/>
    <lineage>
        <taxon>Eukaryota</taxon>
        <taxon>Metazoa</taxon>
        <taxon>Ecdysozoa</taxon>
        <taxon>Arthropoda</taxon>
        <taxon>Hexapoda</taxon>
        <taxon>Collembola</taxon>
        <taxon>Symphypleona</taxon>
        <taxon>Sminthuridae</taxon>
        <taxon>Allacma</taxon>
    </lineage>
</organism>
<reference evidence="1" key="1">
    <citation type="submission" date="2021-06" db="EMBL/GenBank/DDBJ databases">
        <authorList>
            <person name="Hodson N. C."/>
            <person name="Mongue J. A."/>
            <person name="Jaron S. K."/>
        </authorList>
    </citation>
    <scope>NUCLEOTIDE SEQUENCE</scope>
</reference>
<keyword evidence="2" id="KW-1185">Reference proteome</keyword>
<dbReference type="AlphaFoldDB" id="A0A8J2K551"/>
<gene>
    <name evidence="1" type="ORF">AFUS01_LOCUS21576</name>
</gene>
<proteinExistence type="predicted"/>
<evidence type="ECO:0000313" key="2">
    <source>
        <dbReference type="Proteomes" id="UP000708208"/>
    </source>
</evidence>
<dbReference type="EMBL" id="CAJVCH010243131">
    <property type="protein sequence ID" value="CAG7733110.1"/>
    <property type="molecule type" value="Genomic_DNA"/>
</dbReference>
<comment type="caution">
    <text evidence="1">The sequence shown here is derived from an EMBL/GenBank/DDBJ whole genome shotgun (WGS) entry which is preliminary data.</text>
</comment>
<evidence type="ECO:0000313" key="1">
    <source>
        <dbReference type="EMBL" id="CAG7733110.1"/>
    </source>
</evidence>
<dbReference type="Proteomes" id="UP000708208">
    <property type="component" value="Unassembled WGS sequence"/>
</dbReference>
<accession>A0A8J2K551</accession>
<protein>
    <submittedName>
        <fullName evidence="1">Uncharacterized protein</fullName>
    </submittedName>
</protein>